<feature type="domain" description="HMG box" evidence="4">
    <location>
        <begin position="166"/>
        <end position="234"/>
    </location>
</feature>
<comment type="caution">
    <text evidence="5">The sequence shown here is derived from an EMBL/GenBank/DDBJ whole genome shotgun (WGS) entry which is preliminary data.</text>
</comment>
<dbReference type="SMART" id="SM00398">
    <property type="entry name" value="HMG"/>
    <property type="match status" value="2"/>
</dbReference>
<organism evidence="5 6">
    <name type="scientific">Anaeramoeba flamelloides</name>
    <dbReference type="NCBI Taxonomy" id="1746091"/>
    <lineage>
        <taxon>Eukaryota</taxon>
        <taxon>Metamonada</taxon>
        <taxon>Anaeramoebidae</taxon>
        <taxon>Anaeramoeba</taxon>
    </lineage>
</organism>
<dbReference type="InterPro" id="IPR036910">
    <property type="entry name" value="HMG_box_dom_sf"/>
</dbReference>
<dbReference type="InterPro" id="IPR009071">
    <property type="entry name" value="HMG_box_dom"/>
</dbReference>
<evidence type="ECO:0000256" key="1">
    <source>
        <dbReference type="ARBA" id="ARBA00023125"/>
    </source>
</evidence>
<proteinExistence type="predicted"/>
<evidence type="ECO:0000313" key="5">
    <source>
        <dbReference type="EMBL" id="KAJ6234912.1"/>
    </source>
</evidence>
<feature type="domain" description="HMG box" evidence="4">
    <location>
        <begin position="17"/>
        <end position="85"/>
    </location>
</feature>
<dbReference type="PRINTS" id="PR00886">
    <property type="entry name" value="HIGHMOBLTY12"/>
</dbReference>
<accession>A0ABQ8XQP1</accession>
<evidence type="ECO:0000313" key="6">
    <source>
        <dbReference type="Proteomes" id="UP001150062"/>
    </source>
</evidence>
<reference evidence="5" key="1">
    <citation type="submission" date="2022-08" db="EMBL/GenBank/DDBJ databases">
        <title>Novel sulfate-reducing endosymbionts in the free-living metamonad Anaeramoeba.</title>
        <authorList>
            <person name="Jerlstrom-Hultqvist J."/>
            <person name="Cepicka I."/>
            <person name="Gallot-Lavallee L."/>
            <person name="Salas-Leiva D."/>
            <person name="Curtis B.A."/>
            <person name="Zahonova K."/>
            <person name="Pipaliya S."/>
            <person name="Dacks J."/>
            <person name="Roger A.J."/>
        </authorList>
    </citation>
    <scope>NUCLEOTIDE SEQUENCE</scope>
    <source>
        <strain evidence="5">Schooner1</strain>
    </source>
</reference>
<dbReference type="Proteomes" id="UP001150062">
    <property type="component" value="Unassembled WGS sequence"/>
</dbReference>
<keyword evidence="6" id="KW-1185">Reference proteome</keyword>
<dbReference type="PANTHER" id="PTHR48112:SF22">
    <property type="entry name" value="MITOCHONDRIAL TRANSCRIPTION FACTOR A, ISOFORM B"/>
    <property type="match status" value="1"/>
</dbReference>
<keyword evidence="1 2" id="KW-0238">DNA-binding</keyword>
<feature type="DNA-binding region" description="HMG box" evidence="2">
    <location>
        <begin position="17"/>
        <end position="85"/>
    </location>
</feature>
<sequence>MPSKRRKRRKKKDPNAPKGKMSAYMFFNVEKRKIIKEENPEYKFGDLAKEVSKRWKVLTDEEKEPYIKKSIEDKERFETQQKIYLKNKPESSSSSSSSESSSSSSSSSSESSSSSSSSGSSSSSSSDRRRKKKKKKRRRKKKQRKKKRKSKKKKNKKRKKKDPNAPKGKRSAYNFYSSASREKLKEKNPDLKFGDLATIISKEWREMSEEQKKPYQKQSDEDKERYEREMKEYKKKN</sequence>
<dbReference type="Gene3D" id="1.10.30.10">
    <property type="entry name" value="High mobility group box domain"/>
    <property type="match status" value="2"/>
</dbReference>
<dbReference type="EMBL" id="JAOAOG010000266">
    <property type="protein sequence ID" value="KAJ6234912.1"/>
    <property type="molecule type" value="Genomic_DNA"/>
</dbReference>
<dbReference type="InterPro" id="IPR050342">
    <property type="entry name" value="HMGB"/>
</dbReference>
<dbReference type="PANTHER" id="PTHR48112">
    <property type="entry name" value="HIGH MOBILITY GROUP PROTEIN DSP1"/>
    <property type="match status" value="1"/>
</dbReference>
<feature type="compositionally biased region" description="Low complexity" evidence="3">
    <location>
        <begin position="91"/>
        <end position="125"/>
    </location>
</feature>
<feature type="compositionally biased region" description="Basic and acidic residues" evidence="3">
    <location>
        <begin position="62"/>
        <end position="79"/>
    </location>
</feature>
<feature type="region of interest" description="Disordered" evidence="3">
    <location>
        <begin position="205"/>
        <end position="237"/>
    </location>
</feature>
<dbReference type="Pfam" id="PF00505">
    <property type="entry name" value="HMG_box"/>
    <property type="match status" value="2"/>
</dbReference>
<feature type="region of interest" description="Disordered" evidence="3">
    <location>
        <begin position="1"/>
        <end position="21"/>
    </location>
</feature>
<dbReference type="PROSITE" id="PS50118">
    <property type="entry name" value="HMG_BOX_2"/>
    <property type="match status" value="2"/>
</dbReference>
<evidence type="ECO:0000259" key="4">
    <source>
        <dbReference type="PROSITE" id="PS50118"/>
    </source>
</evidence>
<feature type="DNA-binding region" description="HMG box" evidence="2">
    <location>
        <begin position="166"/>
        <end position="234"/>
    </location>
</feature>
<keyword evidence="2" id="KW-0539">Nucleus</keyword>
<feature type="region of interest" description="Disordered" evidence="3">
    <location>
        <begin position="62"/>
        <end position="191"/>
    </location>
</feature>
<feature type="compositionally biased region" description="Basic and acidic residues" evidence="3">
    <location>
        <begin position="180"/>
        <end position="191"/>
    </location>
</feature>
<feature type="compositionally biased region" description="Basic residues" evidence="3">
    <location>
        <begin position="1"/>
        <end position="12"/>
    </location>
</feature>
<gene>
    <name evidence="5" type="ORF">M0813_28889</name>
</gene>
<feature type="compositionally biased region" description="Basic residues" evidence="3">
    <location>
        <begin position="128"/>
        <end position="161"/>
    </location>
</feature>
<protein>
    <submittedName>
        <fullName evidence="5">High mobility group protein dsp1</fullName>
    </submittedName>
</protein>
<evidence type="ECO:0000256" key="3">
    <source>
        <dbReference type="SAM" id="MobiDB-lite"/>
    </source>
</evidence>
<dbReference type="SUPFAM" id="SSF47095">
    <property type="entry name" value="HMG-box"/>
    <property type="match status" value="2"/>
</dbReference>
<name>A0ABQ8XQP1_9EUKA</name>
<evidence type="ECO:0000256" key="2">
    <source>
        <dbReference type="PROSITE-ProRule" id="PRU00267"/>
    </source>
</evidence>